<dbReference type="PANTHER" id="PTHR34072">
    <property type="entry name" value="ENZYMATIC POLYPROTEIN-RELATED"/>
    <property type="match status" value="1"/>
</dbReference>
<dbReference type="InterPro" id="IPR043128">
    <property type="entry name" value="Rev_trsase/Diguanyl_cyclase"/>
</dbReference>
<keyword evidence="2" id="KW-1185">Reference proteome</keyword>
<accession>A0A1U8IM63</accession>
<dbReference type="AlphaFoldDB" id="A0A1U8IM63"/>
<dbReference type="InterPro" id="IPR043502">
    <property type="entry name" value="DNA/RNA_pol_sf"/>
</dbReference>
<dbReference type="Pfam" id="PF17919">
    <property type="entry name" value="RT_RNaseH_2"/>
    <property type="match status" value="1"/>
</dbReference>
<evidence type="ECO:0000313" key="2">
    <source>
        <dbReference type="Proteomes" id="UP000818029"/>
    </source>
</evidence>
<proteinExistence type="predicted"/>
<dbReference type="GeneID" id="107898238"/>
<organism evidence="2 3">
    <name type="scientific">Gossypium hirsutum</name>
    <name type="common">Upland cotton</name>
    <name type="synonym">Gossypium mexicanum</name>
    <dbReference type="NCBI Taxonomy" id="3635"/>
    <lineage>
        <taxon>Eukaryota</taxon>
        <taxon>Viridiplantae</taxon>
        <taxon>Streptophyta</taxon>
        <taxon>Embryophyta</taxon>
        <taxon>Tracheophyta</taxon>
        <taxon>Spermatophyta</taxon>
        <taxon>Magnoliopsida</taxon>
        <taxon>eudicotyledons</taxon>
        <taxon>Gunneridae</taxon>
        <taxon>Pentapetalae</taxon>
        <taxon>rosids</taxon>
        <taxon>malvids</taxon>
        <taxon>Malvales</taxon>
        <taxon>Malvaceae</taxon>
        <taxon>Malvoideae</taxon>
        <taxon>Gossypium</taxon>
    </lineage>
</organism>
<reference evidence="3" key="2">
    <citation type="submission" date="2025-08" db="UniProtKB">
        <authorList>
            <consortium name="RefSeq"/>
        </authorList>
    </citation>
    <scope>IDENTIFICATION</scope>
</reference>
<name>A0A1U8IM63_GOSHI</name>
<dbReference type="SMR" id="A0A1U8IM63"/>
<dbReference type="InterPro" id="IPR041577">
    <property type="entry name" value="RT_RNaseH_2"/>
</dbReference>
<protein>
    <submittedName>
        <fullName evidence="3">Uncharacterized mitochondrial protein AtMg00860-like</fullName>
    </submittedName>
</protein>
<dbReference type="PaxDb" id="3635-A0A1U8IM63"/>
<evidence type="ECO:0000259" key="1">
    <source>
        <dbReference type="Pfam" id="PF17919"/>
    </source>
</evidence>
<dbReference type="FunFam" id="3.30.70.270:FF:000020">
    <property type="entry name" value="Transposon Tf2-6 polyprotein-like Protein"/>
    <property type="match status" value="1"/>
</dbReference>
<dbReference type="PANTHER" id="PTHR34072:SF48">
    <property type="match status" value="1"/>
</dbReference>
<dbReference type="OrthoDB" id="415724at2759"/>
<sequence>MVEGCDFSRACGFCGGIRVDPKKIEVMLEWKQPRNVSEIHNFLGLMGYYQKNFKRLSLIAAPLAKLLLENAPFVWTDKQQSSFTKLKTILTQAPIIIQPNSGNEFVVYSNASHVALGCVLMQDSKVVSYAS</sequence>
<gene>
    <name evidence="3" type="primary">LOC107898238</name>
</gene>
<evidence type="ECO:0000313" key="3">
    <source>
        <dbReference type="RefSeq" id="XP_016679255.1"/>
    </source>
</evidence>
<dbReference type="Gene3D" id="3.30.70.270">
    <property type="match status" value="1"/>
</dbReference>
<feature type="domain" description="Reverse transcriptase/retrotransposon-derived protein RNase H-like" evidence="1">
    <location>
        <begin position="75"/>
        <end position="131"/>
    </location>
</feature>
<dbReference type="Proteomes" id="UP000818029">
    <property type="component" value="Chromosome D04"/>
</dbReference>
<dbReference type="KEGG" id="ghi:107898238"/>
<dbReference type="RefSeq" id="XP_016679255.1">
    <property type="nucleotide sequence ID" value="XM_016823766.1"/>
</dbReference>
<dbReference type="STRING" id="3635.A0A1U8IM63"/>
<reference evidence="2" key="1">
    <citation type="journal article" date="2020" name="Nat. Genet.">
        <title>Genomic diversifications of five Gossypium allopolyploid species and their impact on cotton improvement.</title>
        <authorList>
            <person name="Chen Z.J."/>
            <person name="Sreedasyam A."/>
            <person name="Ando A."/>
            <person name="Song Q."/>
            <person name="De Santiago L.M."/>
            <person name="Hulse-Kemp A.M."/>
            <person name="Ding M."/>
            <person name="Ye W."/>
            <person name="Kirkbride R.C."/>
            <person name="Jenkins J."/>
            <person name="Plott C."/>
            <person name="Lovell J."/>
            <person name="Lin Y.M."/>
            <person name="Vaughn R."/>
            <person name="Liu B."/>
            <person name="Simpson S."/>
            <person name="Scheffler B.E."/>
            <person name="Wen L."/>
            <person name="Saski C.A."/>
            <person name="Grover C.E."/>
            <person name="Hu G."/>
            <person name="Conover J.L."/>
            <person name="Carlson J.W."/>
            <person name="Shu S."/>
            <person name="Boston L.B."/>
            <person name="Williams M."/>
            <person name="Peterson D.G."/>
            <person name="McGee K."/>
            <person name="Jones D.C."/>
            <person name="Wendel J.F."/>
            <person name="Stelly D.M."/>
            <person name="Grimwood J."/>
            <person name="Schmutz J."/>
        </authorList>
    </citation>
    <scope>NUCLEOTIDE SEQUENCE [LARGE SCALE GENOMIC DNA]</scope>
    <source>
        <strain evidence="2">cv. TM-1</strain>
    </source>
</reference>
<dbReference type="SUPFAM" id="SSF56672">
    <property type="entry name" value="DNA/RNA polymerases"/>
    <property type="match status" value="1"/>
</dbReference>